<organism evidence="1 2">
    <name type="scientific">Nonomuraea insulae</name>
    <dbReference type="NCBI Taxonomy" id="1616787"/>
    <lineage>
        <taxon>Bacteria</taxon>
        <taxon>Bacillati</taxon>
        <taxon>Actinomycetota</taxon>
        <taxon>Actinomycetes</taxon>
        <taxon>Streptosporangiales</taxon>
        <taxon>Streptosporangiaceae</taxon>
        <taxon>Nonomuraea</taxon>
    </lineage>
</organism>
<proteinExistence type="predicted"/>
<keyword evidence="2" id="KW-1185">Reference proteome</keyword>
<dbReference type="RefSeq" id="WP_379516778.1">
    <property type="nucleotide sequence ID" value="NZ_JBHSPA010000028.1"/>
</dbReference>
<protein>
    <submittedName>
        <fullName evidence="1">Uncharacterized protein</fullName>
    </submittedName>
</protein>
<comment type="caution">
    <text evidence="1">The sequence shown here is derived from an EMBL/GenBank/DDBJ whole genome shotgun (WGS) entry which is preliminary data.</text>
</comment>
<dbReference type="EMBL" id="JBHSPA010000028">
    <property type="protein sequence ID" value="MFC5827271.1"/>
    <property type="molecule type" value="Genomic_DNA"/>
</dbReference>
<evidence type="ECO:0000313" key="1">
    <source>
        <dbReference type="EMBL" id="MFC5827271.1"/>
    </source>
</evidence>
<gene>
    <name evidence="1" type="ORF">ACFPZ3_25685</name>
</gene>
<evidence type="ECO:0000313" key="2">
    <source>
        <dbReference type="Proteomes" id="UP001596058"/>
    </source>
</evidence>
<dbReference type="Proteomes" id="UP001596058">
    <property type="component" value="Unassembled WGS sequence"/>
</dbReference>
<sequence length="67" mass="7089">MVTCCQSDQAEAESALTARARQRTFHPSVSFPSGTVRLAWLPEATLCTPPAQIWPVPCPVAAGSCST</sequence>
<name>A0ABW1CR77_9ACTN</name>
<accession>A0ABW1CR77</accession>
<reference evidence="2" key="1">
    <citation type="journal article" date="2019" name="Int. J. Syst. Evol. Microbiol.">
        <title>The Global Catalogue of Microorganisms (GCM) 10K type strain sequencing project: providing services to taxonomists for standard genome sequencing and annotation.</title>
        <authorList>
            <consortium name="The Broad Institute Genomics Platform"/>
            <consortium name="The Broad Institute Genome Sequencing Center for Infectious Disease"/>
            <person name="Wu L."/>
            <person name="Ma J."/>
        </authorList>
    </citation>
    <scope>NUCLEOTIDE SEQUENCE [LARGE SCALE GENOMIC DNA]</scope>
    <source>
        <strain evidence="2">CCUG 53903</strain>
    </source>
</reference>